<feature type="signal peptide" evidence="1">
    <location>
        <begin position="1"/>
        <end position="19"/>
    </location>
</feature>
<keyword evidence="3" id="KW-1185">Reference proteome</keyword>
<gene>
    <name evidence="2" type="ORF">SEPMUDRAFT_135836</name>
</gene>
<feature type="chain" id="PRO_5004109550" evidence="1">
    <location>
        <begin position="20"/>
        <end position="150"/>
    </location>
</feature>
<dbReference type="HOGENOM" id="CLU_1741720_0_0_1"/>
<dbReference type="Proteomes" id="UP000016931">
    <property type="component" value="Unassembled WGS sequence"/>
</dbReference>
<sequence>MKLTNTIALALSTASTVCGAPQRFHRPGPASMDTVTTVPTIQNRVNVYGKCDPENADADCYDGHHTRPHFPVSSHGSYYLPGANAALPSNTTLLPHRTSPIPEYHPGSTAVATSISSPTNHVDFPCCEAFADMAFPPRITCVKCGPEMGN</sequence>
<evidence type="ECO:0000313" key="3">
    <source>
        <dbReference type="Proteomes" id="UP000016931"/>
    </source>
</evidence>
<dbReference type="GeneID" id="27899870"/>
<evidence type="ECO:0000313" key="2">
    <source>
        <dbReference type="EMBL" id="EMF09433.1"/>
    </source>
</evidence>
<protein>
    <submittedName>
        <fullName evidence="2">Uncharacterized protein</fullName>
    </submittedName>
</protein>
<accession>N1QFX3</accession>
<evidence type="ECO:0000256" key="1">
    <source>
        <dbReference type="SAM" id="SignalP"/>
    </source>
</evidence>
<dbReference type="EMBL" id="KB456269">
    <property type="protein sequence ID" value="EMF09433.1"/>
    <property type="molecule type" value="Genomic_DNA"/>
</dbReference>
<organism evidence="2 3">
    <name type="scientific">Sphaerulina musiva (strain SO2202)</name>
    <name type="common">Poplar stem canker fungus</name>
    <name type="synonym">Septoria musiva</name>
    <dbReference type="NCBI Taxonomy" id="692275"/>
    <lineage>
        <taxon>Eukaryota</taxon>
        <taxon>Fungi</taxon>
        <taxon>Dikarya</taxon>
        <taxon>Ascomycota</taxon>
        <taxon>Pezizomycotina</taxon>
        <taxon>Dothideomycetes</taxon>
        <taxon>Dothideomycetidae</taxon>
        <taxon>Mycosphaerellales</taxon>
        <taxon>Mycosphaerellaceae</taxon>
        <taxon>Sphaerulina</taxon>
    </lineage>
</organism>
<reference evidence="2 3" key="1">
    <citation type="journal article" date="2012" name="PLoS Pathog.">
        <title>Diverse lifestyles and strategies of plant pathogenesis encoded in the genomes of eighteen Dothideomycetes fungi.</title>
        <authorList>
            <person name="Ohm R.A."/>
            <person name="Feau N."/>
            <person name="Henrissat B."/>
            <person name="Schoch C.L."/>
            <person name="Horwitz B.A."/>
            <person name="Barry K.W."/>
            <person name="Condon B.J."/>
            <person name="Copeland A.C."/>
            <person name="Dhillon B."/>
            <person name="Glaser F."/>
            <person name="Hesse C.N."/>
            <person name="Kosti I."/>
            <person name="LaButti K."/>
            <person name="Lindquist E.A."/>
            <person name="Lucas S."/>
            <person name="Salamov A.A."/>
            <person name="Bradshaw R.E."/>
            <person name="Ciuffetti L."/>
            <person name="Hamelin R.C."/>
            <person name="Kema G.H.J."/>
            <person name="Lawrence C."/>
            <person name="Scott J.A."/>
            <person name="Spatafora J.W."/>
            <person name="Turgeon B.G."/>
            <person name="de Wit P.J.G.M."/>
            <person name="Zhong S."/>
            <person name="Goodwin S.B."/>
            <person name="Grigoriev I.V."/>
        </authorList>
    </citation>
    <scope>NUCLEOTIDE SEQUENCE [LARGE SCALE GENOMIC DNA]</scope>
    <source>
        <strain evidence="2 3">SO2202</strain>
    </source>
</reference>
<name>N1QFX3_SPHMS</name>
<dbReference type="RefSeq" id="XP_016757554.1">
    <property type="nucleotide sequence ID" value="XM_016902733.1"/>
</dbReference>
<proteinExistence type="predicted"/>
<keyword evidence="1" id="KW-0732">Signal</keyword>
<dbReference type="AlphaFoldDB" id="N1QFX3"/>